<dbReference type="InterPro" id="IPR003594">
    <property type="entry name" value="HATPase_dom"/>
</dbReference>
<keyword evidence="4" id="KW-0808">Transferase</keyword>
<dbReference type="GO" id="GO:0009927">
    <property type="term" value="F:histidine phosphotransfer kinase activity"/>
    <property type="evidence" value="ECO:0007669"/>
    <property type="project" value="TreeGrafter"/>
</dbReference>
<dbReference type="InterPro" id="IPR036097">
    <property type="entry name" value="HisK_dim/P_sf"/>
</dbReference>
<comment type="catalytic activity">
    <reaction evidence="1">
        <text>ATP + protein L-histidine = ADP + protein N-phospho-L-histidine.</text>
        <dbReference type="EC" id="2.7.13.3"/>
    </reaction>
</comment>
<dbReference type="PANTHER" id="PTHR43047">
    <property type="entry name" value="TWO-COMPONENT HISTIDINE PROTEIN KINASE"/>
    <property type="match status" value="1"/>
</dbReference>
<organism evidence="7 8">
    <name type="scientific">Hortaea werneckii</name>
    <name type="common">Black yeast</name>
    <name type="synonym">Cladosporium werneckii</name>
    <dbReference type="NCBI Taxonomy" id="91943"/>
    <lineage>
        <taxon>Eukaryota</taxon>
        <taxon>Fungi</taxon>
        <taxon>Dikarya</taxon>
        <taxon>Ascomycota</taxon>
        <taxon>Pezizomycotina</taxon>
        <taxon>Dothideomycetes</taxon>
        <taxon>Dothideomycetidae</taxon>
        <taxon>Mycosphaerellales</taxon>
        <taxon>Teratosphaeriaceae</taxon>
        <taxon>Hortaea</taxon>
    </lineage>
</organism>
<dbReference type="Pfam" id="PF02518">
    <property type="entry name" value="HATPase_c"/>
    <property type="match status" value="1"/>
</dbReference>
<dbReference type="CDD" id="cd00082">
    <property type="entry name" value="HisKA"/>
    <property type="match status" value="1"/>
</dbReference>
<dbReference type="Pfam" id="PF00512">
    <property type="entry name" value="HisKA"/>
    <property type="match status" value="1"/>
</dbReference>
<dbReference type="SUPFAM" id="SSF55781">
    <property type="entry name" value="GAF domain-like"/>
    <property type="match status" value="1"/>
</dbReference>
<dbReference type="Gene3D" id="3.30.565.10">
    <property type="entry name" value="Histidine kinase-like ATPase, C-terminal domain"/>
    <property type="match status" value="1"/>
</dbReference>
<dbReference type="AlphaFoldDB" id="A0A3M7FLA8"/>
<dbReference type="PRINTS" id="PR00344">
    <property type="entry name" value="BCTRLSENSOR"/>
</dbReference>
<evidence type="ECO:0000256" key="1">
    <source>
        <dbReference type="ARBA" id="ARBA00000085"/>
    </source>
</evidence>
<reference evidence="7 8" key="1">
    <citation type="journal article" date="2018" name="BMC Genomics">
        <title>Genomic evidence for intraspecific hybridization in a clonal and extremely halotolerant yeast.</title>
        <authorList>
            <person name="Gostincar C."/>
            <person name="Stajich J.E."/>
            <person name="Zupancic J."/>
            <person name="Zalar P."/>
            <person name="Gunde-Cimerman N."/>
        </authorList>
    </citation>
    <scope>NUCLEOTIDE SEQUENCE [LARGE SCALE GENOMIC DNA]</scope>
    <source>
        <strain evidence="7 8">EXF-10513</strain>
    </source>
</reference>
<dbReference type="SUPFAM" id="SSF47384">
    <property type="entry name" value="Homodimeric domain of signal transducing histidine kinase"/>
    <property type="match status" value="1"/>
</dbReference>
<accession>A0A3M7FLA8</accession>
<dbReference type="EMBL" id="QWIO01000639">
    <property type="protein sequence ID" value="RMY89625.1"/>
    <property type="molecule type" value="Genomic_DNA"/>
</dbReference>
<dbReference type="Gene3D" id="1.10.287.130">
    <property type="match status" value="1"/>
</dbReference>
<proteinExistence type="predicted"/>
<dbReference type="PROSITE" id="PS50109">
    <property type="entry name" value="HIS_KIN"/>
    <property type="match status" value="1"/>
</dbReference>
<evidence type="ECO:0000256" key="3">
    <source>
        <dbReference type="ARBA" id="ARBA00022553"/>
    </source>
</evidence>
<keyword evidence="5" id="KW-0418">Kinase</keyword>
<dbReference type="PANTHER" id="PTHR43047:SF72">
    <property type="entry name" value="OSMOSENSING HISTIDINE PROTEIN KINASE SLN1"/>
    <property type="match status" value="1"/>
</dbReference>
<dbReference type="SMART" id="SM00388">
    <property type="entry name" value="HisKA"/>
    <property type="match status" value="1"/>
</dbReference>
<dbReference type="InterPro" id="IPR003661">
    <property type="entry name" value="HisK_dim/P_dom"/>
</dbReference>
<evidence type="ECO:0000256" key="4">
    <source>
        <dbReference type="ARBA" id="ARBA00022679"/>
    </source>
</evidence>
<dbReference type="InterPro" id="IPR036890">
    <property type="entry name" value="HATPase_C_sf"/>
</dbReference>
<dbReference type="Proteomes" id="UP000269539">
    <property type="component" value="Unassembled WGS sequence"/>
</dbReference>
<dbReference type="VEuPathDB" id="FungiDB:BTJ68_13113"/>
<keyword evidence="3" id="KW-0597">Phosphoprotein</keyword>
<comment type="caution">
    <text evidence="7">The sequence shown here is derived from an EMBL/GenBank/DDBJ whole genome shotgun (WGS) entry which is preliminary data.</text>
</comment>
<evidence type="ECO:0000256" key="5">
    <source>
        <dbReference type="ARBA" id="ARBA00022777"/>
    </source>
</evidence>
<dbReference type="EC" id="2.7.13.3" evidence="2"/>
<sequence>MHQEPTAAQERREIYRAWQTVHYQHGDINSYLTTNGKILYAIAQLATCRLGTQGALISLSTPAHIHVLEATRTLSPGCDKATAETQLLVGQRSLRRGHQAGLCEFSPSQGLAAQIHVLGTVGWSAGRGIRFYAAVPVLSGAGTQLGALVVWDNVPRPDLGEGDIQNLREYAECIWRHLDMVRQGIAQTNGAAKAICFQSRKSHGEHTSRISRDRTESGRSGEILERDEFLSGFSHELRNPIHGILGSAQFLQDTVSSDYQNIHFGLSSLLLDTLNLVLEHNQLHLAKISANQATELEDRSSSTFTPAKPVGDIVDADLALLVERTADTVVAGHFFDSLPDIADSPETELSRSRSRHKRGGIDRGSTQNVRVVLMLDARPNWSVKVQPGVFSRILMNLVSNALKFTHSGVVEVALEHRSALGESPMNLRLRVSDTGIGMSQLFQRDNLFAPFRQENQFAPGIGLGMNVLKALIASLGGSLNVGSQQKLGTTVTVDLSLEASDTRDEGLPQDILEVVNSLRGKHLVLLDVGPRHDGPEQSAATKTRVD</sequence>
<dbReference type="GO" id="GO:0005886">
    <property type="term" value="C:plasma membrane"/>
    <property type="evidence" value="ECO:0007669"/>
    <property type="project" value="TreeGrafter"/>
</dbReference>
<evidence type="ECO:0000259" key="6">
    <source>
        <dbReference type="PROSITE" id="PS50109"/>
    </source>
</evidence>
<evidence type="ECO:0000313" key="8">
    <source>
        <dbReference type="Proteomes" id="UP000269539"/>
    </source>
</evidence>
<evidence type="ECO:0000256" key="2">
    <source>
        <dbReference type="ARBA" id="ARBA00012438"/>
    </source>
</evidence>
<gene>
    <name evidence="7" type="ORF">D0864_06408</name>
</gene>
<dbReference type="SUPFAM" id="SSF55874">
    <property type="entry name" value="ATPase domain of HSP90 chaperone/DNA topoisomerase II/histidine kinase"/>
    <property type="match status" value="1"/>
</dbReference>
<dbReference type="InterPro" id="IPR004358">
    <property type="entry name" value="Sig_transdc_His_kin-like_C"/>
</dbReference>
<name>A0A3M7FLA8_HORWE</name>
<feature type="domain" description="Histidine kinase" evidence="6">
    <location>
        <begin position="232"/>
        <end position="499"/>
    </location>
</feature>
<evidence type="ECO:0000313" key="7">
    <source>
        <dbReference type="EMBL" id="RMY89625.1"/>
    </source>
</evidence>
<dbReference type="SMART" id="SM00387">
    <property type="entry name" value="HATPase_c"/>
    <property type="match status" value="1"/>
</dbReference>
<protein>
    <recommendedName>
        <fullName evidence="2">histidine kinase</fullName>
        <ecNumber evidence="2">2.7.13.3</ecNumber>
    </recommendedName>
</protein>
<dbReference type="InterPro" id="IPR005467">
    <property type="entry name" value="His_kinase_dom"/>
</dbReference>
<dbReference type="GO" id="GO:0000155">
    <property type="term" value="F:phosphorelay sensor kinase activity"/>
    <property type="evidence" value="ECO:0007669"/>
    <property type="project" value="InterPro"/>
</dbReference>